<feature type="region of interest" description="Disordered" evidence="1">
    <location>
        <begin position="194"/>
        <end position="214"/>
    </location>
</feature>
<evidence type="ECO:0000256" key="1">
    <source>
        <dbReference type="SAM" id="MobiDB-lite"/>
    </source>
</evidence>
<feature type="signal peptide" evidence="2">
    <location>
        <begin position="1"/>
        <end position="24"/>
    </location>
</feature>
<reference evidence="4" key="2">
    <citation type="submission" date="2011-04" db="EMBL/GenBank/DDBJ databases">
        <title>The complete genome of chromosome of Treponema succinifaciens DSM 2489.</title>
        <authorList>
            <person name="Lucas S."/>
            <person name="Copeland A."/>
            <person name="Lapidus A."/>
            <person name="Bruce D."/>
            <person name="Goodwin L."/>
            <person name="Pitluck S."/>
            <person name="Peters L."/>
            <person name="Kyrpides N."/>
            <person name="Mavromatis K."/>
            <person name="Ivanova N."/>
            <person name="Ovchinnikova G."/>
            <person name="Teshima H."/>
            <person name="Detter J.C."/>
            <person name="Tapia R."/>
            <person name="Han C."/>
            <person name="Land M."/>
            <person name="Hauser L."/>
            <person name="Markowitz V."/>
            <person name="Cheng J.-F."/>
            <person name="Hugenholtz P."/>
            <person name="Woyke T."/>
            <person name="Wu D."/>
            <person name="Gronow S."/>
            <person name="Wellnitz S."/>
            <person name="Brambilla E."/>
            <person name="Klenk H.-P."/>
            <person name="Eisen J.A."/>
        </authorList>
    </citation>
    <scope>NUCLEOTIDE SEQUENCE [LARGE SCALE GENOMIC DNA]</scope>
    <source>
        <strain evidence="4">ATCC 33096 / DSM 2489 / 6091</strain>
    </source>
</reference>
<proteinExistence type="predicted"/>
<evidence type="ECO:0008006" key="5">
    <source>
        <dbReference type="Google" id="ProtNLM"/>
    </source>
</evidence>
<accession>F2NT57</accession>
<feature type="chain" id="PRO_5003287201" description="Lipoprotein" evidence="2">
    <location>
        <begin position="25"/>
        <end position="214"/>
    </location>
</feature>
<dbReference type="RefSeq" id="WP_013701929.1">
    <property type="nucleotide sequence ID" value="NC_015385.1"/>
</dbReference>
<dbReference type="GeneID" id="302998901"/>
<sequence>MRNIRKPTAILAAVFIAIILSSCATSRSFFDTRPYEETEEEKAIQYPFKVFGWYKNKLIEMEFRDKSNLIVSFPRIGGAKKVYYKYQMYSTLYSWKKGHSDMQLCGIEFKVICALEKPYYGFDWLTLCRKGDFSKPISDPKNYTDRHTRNKMAMMDFFGDSLTYRKIEEGDFDLSYSALPIIRFQRMDEEIKQERQKRREYQRTGGNTSIRRKY</sequence>
<evidence type="ECO:0000256" key="2">
    <source>
        <dbReference type="SAM" id="SignalP"/>
    </source>
</evidence>
<dbReference type="KEGG" id="tsu:Tresu_1757"/>
<evidence type="ECO:0000313" key="4">
    <source>
        <dbReference type="Proteomes" id="UP000006852"/>
    </source>
</evidence>
<keyword evidence="2" id="KW-0732">Signal</keyword>
<evidence type="ECO:0000313" key="3">
    <source>
        <dbReference type="EMBL" id="AEB14648.1"/>
    </source>
</evidence>
<dbReference type="PROSITE" id="PS51257">
    <property type="entry name" value="PROKAR_LIPOPROTEIN"/>
    <property type="match status" value="1"/>
</dbReference>
<dbReference type="AlphaFoldDB" id="F2NT57"/>
<gene>
    <name evidence="3" type="ordered locus">Tresu_1757</name>
</gene>
<dbReference type="STRING" id="869209.Tresu_1757"/>
<protein>
    <recommendedName>
        <fullName evidence="5">Lipoprotein</fullName>
    </recommendedName>
</protein>
<dbReference type="HOGENOM" id="CLU_1288421_0_0_12"/>
<name>F2NT57_TRES6</name>
<dbReference type="Proteomes" id="UP000006852">
    <property type="component" value="Chromosome"/>
</dbReference>
<reference evidence="3 4" key="1">
    <citation type="journal article" date="2011" name="Stand. Genomic Sci.">
        <title>Complete genome sequence of Treponema succinifaciens type strain (6091).</title>
        <authorList>
            <person name="Han C."/>
            <person name="Gronow S."/>
            <person name="Teshima H."/>
            <person name="Lapidus A."/>
            <person name="Nolan M."/>
            <person name="Lucas S."/>
            <person name="Hammon N."/>
            <person name="Deshpande S."/>
            <person name="Cheng J.F."/>
            <person name="Zeytun A."/>
            <person name="Tapia R."/>
            <person name="Goodwin L."/>
            <person name="Pitluck S."/>
            <person name="Liolios K."/>
            <person name="Pagani I."/>
            <person name="Ivanova N."/>
            <person name="Mavromatis K."/>
            <person name="Mikhailova N."/>
            <person name="Huntemann M."/>
            <person name="Pati A."/>
            <person name="Chen A."/>
            <person name="Palaniappan K."/>
            <person name="Land M."/>
            <person name="Hauser L."/>
            <person name="Brambilla E.M."/>
            <person name="Rohde M."/>
            <person name="Goker M."/>
            <person name="Woyke T."/>
            <person name="Bristow J."/>
            <person name="Eisen J.A."/>
            <person name="Markowitz V."/>
            <person name="Hugenholtz P."/>
            <person name="Kyrpides N.C."/>
            <person name="Klenk H.P."/>
            <person name="Detter J.C."/>
        </authorList>
    </citation>
    <scope>NUCLEOTIDE SEQUENCE [LARGE SCALE GENOMIC DNA]</scope>
    <source>
        <strain evidence="4">ATCC 33096 / DSM 2489 / 6091</strain>
    </source>
</reference>
<keyword evidence="4" id="KW-1185">Reference proteome</keyword>
<feature type="compositionally biased region" description="Polar residues" evidence="1">
    <location>
        <begin position="204"/>
        <end position="214"/>
    </location>
</feature>
<organism evidence="3 4">
    <name type="scientific">Treponema succinifaciens (strain ATCC 33096 / DSM 2489 / 6091)</name>
    <dbReference type="NCBI Taxonomy" id="869209"/>
    <lineage>
        <taxon>Bacteria</taxon>
        <taxon>Pseudomonadati</taxon>
        <taxon>Spirochaetota</taxon>
        <taxon>Spirochaetia</taxon>
        <taxon>Spirochaetales</taxon>
        <taxon>Treponemataceae</taxon>
        <taxon>Treponema</taxon>
    </lineage>
</organism>
<dbReference type="EMBL" id="CP002631">
    <property type="protein sequence ID" value="AEB14648.1"/>
    <property type="molecule type" value="Genomic_DNA"/>
</dbReference>